<protein>
    <recommendedName>
        <fullName evidence="8">Proline--tRNA ligase</fullName>
        <ecNumber evidence="8">6.1.1.15</ecNumber>
    </recommendedName>
    <alternativeName>
        <fullName evidence="8">Prolyl-tRNA synthetase</fullName>
        <shortName evidence="8">ProRS</shortName>
    </alternativeName>
</protein>
<dbReference type="PRINTS" id="PR01046">
    <property type="entry name" value="TRNASYNTHPRO"/>
</dbReference>
<evidence type="ECO:0000256" key="4">
    <source>
        <dbReference type="ARBA" id="ARBA00022840"/>
    </source>
</evidence>
<evidence type="ECO:0000256" key="1">
    <source>
        <dbReference type="ARBA" id="ARBA00022490"/>
    </source>
</evidence>
<dbReference type="InterPro" id="IPR006195">
    <property type="entry name" value="aa-tRNA-synth_II"/>
</dbReference>
<accession>A0A367EKD7</accession>
<proteinExistence type="inferred from homology"/>
<evidence type="ECO:0000313" key="11">
    <source>
        <dbReference type="Proteomes" id="UP000253507"/>
    </source>
</evidence>
<dbReference type="GO" id="GO:0004827">
    <property type="term" value="F:proline-tRNA ligase activity"/>
    <property type="evidence" value="ECO:0007669"/>
    <property type="project" value="UniProtKB-UniRule"/>
</dbReference>
<gene>
    <name evidence="8" type="primary">proS</name>
    <name evidence="10" type="ORF">DQ392_13900</name>
</gene>
<dbReference type="GO" id="GO:0017101">
    <property type="term" value="C:aminoacyl-tRNA synthetase multienzyme complex"/>
    <property type="evidence" value="ECO:0007669"/>
    <property type="project" value="TreeGrafter"/>
</dbReference>
<dbReference type="InterPro" id="IPR016061">
    <property type="entry name" value="Pro-tRNA_ligase_II_C"/>
</dbReference>
<dbReference type="Pfam" id="PF00587">
    <property type="entry name" value="tRNA-synt_2b"/>
    <property type="match status" value="1"/>
</dbReference>
<dbReference type="GO" id="GO:0005737">
    <property type="term" value="C:cytoplasm"/>
    <property type="evidence" value="ECO:0007669"/>
    <property type="project" value="UniProtKB-SubCell"/>
</dbReference>
<evidence type="ECO:0000259" key="9">
    <source>
        <dbReference type="PROSITE" id="PS50862"/>
    </source>
</evidence>
<dbReference type="EC" id="6.1.1.15" evidence="8"/>
<dbReference type="Gene3D" id="3.40.50.800">
    <property type="entry name" value="Anticodon-binding domain"/>
    <property type="match status" value="1"/>
</dbReference>
<dbReference type="InterPro" id="IPR004499">
    <property type="entry name" value="Pro-tRNA-ligase_IIa_arc-type"/>
</dbReference>
<dbReference type="Proteomes" id="UP000253507">
    <property type="component" value="Unassembled WGS sequence"/>
</dbReference>
<keyword evidence="11" id="KW-1185">Reference proteome</keyword>
<dbReference type="SMART" id="SM00946">
    <property type="entry name" value="ProRS-C_1"/>
    <property type="match status" value="1"/>
</dbReference>
<comment type="caution">
    <text evidence="10">The sequence shown here is derived from an EMBL/GenBank/DDBJ whole genome shotgun (WGS) entry which is preliminary data.</text>
</comment>
<comment type="domain">
    <text evidence="8">Consists of three domains: the N-terminal catalytic domain, the anticodon-binding domain and the C-terminal extension.</text>
</comment>
<comment type="similarity">
    <text evidence="8">Belongs to the class-II aminoacyl-tRNA synthetase family. ProS type 3 subfamily.</text>
</comment>
<comment type="subcellular location">
    <subcellularLocation>
        <location evidence="8">Cytoplasm</location>
    </subcellularLocation>
</comment>
<dbReference type="InterPro" id="IPR036621">
    <property type="entry name" value="Anticodon-bd_dom_sf"/>
</dbReference>
<evidence type="ECO:0000256" key="3">
    <source>
        <dbReference type="ARBA" id="ARBA00022741"/>
    </source>
</evidence>
<dbReference type="InterPro" id="IPR002316">
    <property type="entry name" value="Pro-tRNA-ligase_IIa"/>
</dbReference>
<feature type="domain" description="Aminoacyl-transfer RNA synthetases class-II family profile" evidence="9">
    <location>
        <begin position="34"/>
        <end position="283"/>
    </location>
</feature>
<evidence type="ECO:0000256" key="8">
    <source>
        <dbReference type="HAMAP-Rule" id="MF_01571"/>
    </source>
</evidence>
<evidence type="ECO:0000256" key="5">
    <source>
        <dbReference type="ARBA" id="ARBA00022917"/>
    </source>
</evidence>
<dbReference type="FunFam" id="3.30.930.10:FF:000037">
    <property type="entry name" value="Proline--tRNA ligase"/>
    <property type="match status" value="1"/>
</dbReference>
<dbReference type="InterPro" id="IPR045864">
    <property type="entry name" value="aa-tRNA-synth_II/BPL/LPL"/>
</dbReference>
<name>A0A367EKD7_9ACTN</name>
<comment type="subunit">
    <text evidence="8">Homodimer.</text>
</comment>
<reference evidence="10 11" key="1">
    <citation type="submission" date="2018-06" db="EMBL/GenBank/DDBJ databases">
        <title>Streptomyces reniochalinae sp. nov. and Streptomyces diacarnus sp. nov. from marine sponges.</title>
        <authorList>
            <person name="Li L."/>
        </authorList>
    </citation>
    <scope>NUCLEOTIDE SEQUENCE [LARGE SCALE GENOMIC DNA]</scope>
    <source>
        <strain evidence="10 11">LHW50302</strain>
    </source>
</reference>
<dbReference type="CDD" id="cd00778">
    <property type="entry name" value="ProRS_core_arch_euk"/>
    <property type="match status" value="1"/>
</dbReference>
<dbReference type="OrthoDB" id="9809052at2"/>
<evidence type="ECO:0000256" key="6">
    <source>
        <dbReference type="ARBA" id="ARBA00023146"/>
    </source>
</evidence>
<sequence length="477" mass="53003">MAKSPVLTPRAEDFPRWYQELVNKAELAENGPVRGTMVIRPYGYGIWERMQADMDARIKRTGVQNAYFPLLIPQSYMTKEAEHVEGFSPELAVVTHGGGKELEEPAVVRPTSETIINDYFAKWVQSYRDLPLLINQWANVVRWEMRPRLFLRTSEFLWQEGHTAHATFDQARDFAARIHRDVYQDFMTEVLAIDVVPGRKTARERFSGALNTLTLEAMMGDGKALQMATSHELGQNFSRAFGTRFLTREGTREHAWQTSWGSTTRMVGAMVMAHGDDDGLRLPPRLAPVQVVVLVVKGEDAVLSRARALAEDLSTAGLRVRIDDRTDVPFGRRAVDWELKGVPVRVEIGPRDLAGEAPGGGGTATLVRRVPRTKEQVPLATLATALPGLLEDDQALLLHQTRERRELRTENVRTIGEAVEAATTGGWARLPWSALGPEGETALAEHAVTVRCLVAEDGAVPRTEDEPGTVALVARAY</sequence>
<keyword evidence="6 8" id="KW-0030">Aminoacyl-tRNA synthetase</keyword>
<dbReference type="PROSITE" id="PS50862">
    <property type="entry name" value="AA_TRNA_LIGASE_II"/>
    <property type="match status" value="1"/>
</dbReference>
<evidence type="ECO:0000256" key="7">
    <source>
        <dbReference type="ARBA" id="ARBA00047671"/>
    </source>
</evidence>
<dbReference type="GO" id="GO:0006433">
    <property type="term" value="P:prolyl-tRNA aminoacylation"/>
    <property type="evidence" value="ECO:0007669"/>
    <property type="project" value="UniProtKB-UniRule"/>
</dbReference>
<dbReference type="InterPro" id="IPR004154">
    <property type="entry name" value="Anticodon-bd"/>
</dbReference>
<dbReference type="PANTHER" id="PTHR43382:SF3">
    <property type="entry name" value="PROLINE--TRNA LIGASE, CHLOROPLASTIC_MITOCHONDRIAL"/>
    <property type="match status" value="1"/>
</dbReference>
<dbReference type="InterPro" id="IPR002314">
    <property type="entry name" value="aa-tRNA-synt_IIb"/>
</dbReference>
<comment type="function">
    <text evidence="8">Catalyzes the attachment of proline to tRNA(Pro) in a two-step reaction: proline is first activated by ATP to form Pro-AMP and then transferred to the acceptor end of tRNA(Pro).</text>
</comment>
<dbReference type="NCBIfam" id="TIGR00408">
    <property type="entry name" value="proS_fam_I"/>
    <property type="match status" value="1"/>
</dbReference>
<dbReference type="SUPFAM" id="SSF55681">
    <property type="entry name" value="Class II aaRS and biotin synthetases"/>
    <property type="match status" value="1"/>
</dbReference>
<dbReference type="RefSeq" id="WP_114015906.1">
    <property type="nucleotide sequence ID" value="NZ_QOIM01000033.1"/>
</dbReference>
<dbReference type="PANTHER" id="PTHR43382">
    <property type="entry name" value="PROLYL-TRNA SYNTHETASE"/>
    <property type="match status" value="1"/>
</dbReference>
<evidence type="ECO:0000313" key="10">
    <source>
        <dbReference type="EMBL" id="RCG18433.1"/>
    </source>
</evidence>
<dbReference type="Pfam" id="PF03129">
    <property type="entry name" value="HGTP_anticodon"/>
    <property type="match status" value="1"/>
</dbReference>
<dbReference type="SUPFAM" id="SSF52954">
    <property type="entry name" value="Class II aaRS ABD-related"/>
    <property type="match status" value="1"/>
</dbReference>
<keyword evidence="5 8" id="KW-0648">Protein biosynthesis</keyword>
<keyword evidence="1 8" id="KW-0963">Cytoplasm</keyword>
<dbReference type="Gene3D" id="3.30.930.10">
    <property type="entry name" value="Bira Bifunctional Protein, Domain 2"/>
    <property type="match status" value="1"/>
</dbReference>
<keyword evidence="2 8" id="KW-0436">Ligase</keyword>
<organism evidence="10 11">
    <name type="scientific">Streptomyces reniochalinae</name>
    <dbReference type="NCBI Taxonomy" id="2250578"/>
    <lineage>
        <taxon>Bacteria</taxon>
        <taxon>Bacillati</taxon>
        <taxon>Actinomycetota</taxon>
        <taxon>Actinomycetes</taxon>
        <taxon>Kitasatosporales</taxon>
        <taxon>Streptomycetaceae</taxon>
        <taxon>Streptomyces</taxon>
    </lineage>
</organism>
<keyword evidence="4 8" id="KW-0067">ATP-binding</keyword>
<comment type="catalytic activity">
    <reaction evidence="7 8">
        <text>tRNA(Pro) + L-proline + ATP = L-prolyl-tRNA(Pro) + AMP + diphosphate</text>
        <dbReference type="Rhea" id="RHEA:14305"/>
        <dbReference type="Rhea" id="RHEA-COMP:9700"/>
        <dbReference type="Rhea" id="RHEA-COMP:9702"/>
        <dbReference type="ChEBI" id="CHEBI:30616"/>
        <dbReference type="ChEBI" id="CHEBI:33019"/>
        <dbReference type="ChEBI" id="CHEBI:60039"/>
        <dbReference type="ChEBI" id="CHEBI:78442"/>
        <dbReference type="ChEBI" id="CHEBI:78532"/>
        <dbReference type="ChEBI" id="CHEBI:456215"/>
        <dbReference type="EC" id="6.1.1.15"/>
    </reaction>
</comment>
<evidence type="ECO:0000256" key="2">
    <source>
        <dbReference type="ARBA" id="ARBA00022598"/>
    </source>
</evidence>
<dbReference type="AlphaFoldDB" id="A0A367EKD7"/>
<dbReference type="InterPro" id="IPR033721">
    <property type="entry name" value="ProRS_core_arch_euk"/>
</dbReference>
<dbReference type="EMBL" id="QOIM01000033">
    <property type="protein sequence ID" value="RCG18433.1"/>
    <property type="molecule type" value="Genomic_DNA"/>
</dbReference>
<keyword evidence="3 8" id="KW-0547">Nucleotide-binding</keyword>
<dbReference type="HAMAP" id="MF_01571">
    <property type="entry name" value="Pro_tRNA_synth_type3"/>
    <property type="match status" value="1"/>
</dbReference>
<dbReference type="GO" id="GO:0005524">
    <property type="term" value="F:ATP binding"/>
    <property type="evidence" value="ECO:0007669"/>
    <property type="project" value="UniProtKB-UniRule"/>
</dbReference>